<dbReference type="SUPFAM" id="SSF50978">
    <property type="entry name" value="WD40 repeat-like"/>
    <property type="match status" value="1"/>
</dbReference>
<feature type="region of interest" description="Disordered" evidence="7">
    <location>
        <begin position="618"/>
        <end position="642"/>
    </location>
</feature>
<reference evidence="8 9" key="1">
    <citation type="journal article" date="2012" name="PLoS Pathog.">
        <title>Diverse lifestyles and strategies of plant pathogenesis encoded in the genomes of eighteen Dothideomycetes fungi.</title>
        <authorList>
            <person name="Ohm R.A."/>
            <person name="Feau N."/>
            <person name="Henrissat B."/>
            <person name="Schoch C.L."/>
            <person name="Horwitz B.A."/>
            <person name="Barry K.W."/>
            <person name="Condon B.J."/>
            <person name="Copeland A.C."/>
            <person name="Dhillon B."/>
            <person name="Glaser F."/>
            <person name="Hesse C.N."/>
            <person name="Kosti I."/>
            <person name="LaButti K."/>
            <person name="Lindquist E.A."/>
            <person name="Lucas S."/>
            <person name="Salamov A.A."/>
            <person name="Bradshaw R.E."/>
            <person name="Ciuffetti L."/>
            <person name="Hamelin R.C."/>
            <person name="Kema G.H.J."/>
            <person name="Lawrence C."/>
            <person name="Scott J.A."/>
            <person name="Spatafora J.W."/>
            <person name="Turgeon B.G."/>
            <person name="de Wit P.J.G.M."/>
            <person name="Zhong S."/>
            <person name="Goodwin S.B."/>
            <person name="Grigoriev I.V."/>
        </authorList>
    </citation>
    <scope>NUCLEOTIDE SEQUENCE [LARGE SCALE GENOMIC DNA]</scope>
    <source>
        <strain evidence="9">28A</strain>
    </source>
</reference>
<dbReference type="Proteomes" id="UP000016935">
    <property type="component" value="Unassembled WGS sequence"/>
</dbReference>
<evidence type="ECO:0000256" key="2">
    <source>
        <dbReference type="ARBA" id="ARBA00022737"/>
    </source>
</evidence>
<keyword evidence="9" id="KW-1185">Reference proteome</keyword>
<evidence type="ECO:0000256" key="5">
    <source>
        <dbReference type="ARBA" id="ARBA00038682"/>
    </source>
</evidence>
<proteinExistence type="inferred from homology"/>
<dbReference type="GeneID" id="19397039"/>
<dbReference type="GO" id="GO:0005634">
    <property type="term" value="C:nucleus"/>
    <property type="evidence" value="ECO:0007669"/>
    <property type="project" value="TreeGrafter"/>
</dbReference>
<reference evidence="8 9" key="2">
    <citation type="journal article" date="2013" name="PLoS Genet.">
        <title>Comparative genome structure, secondary metabolite, and effector coding capacity across Cochliobolus pathogens.</title>
        <authorList>
            <person name="Condon B.J."/>
            <person name="Leng Y."/>
            <person name="Wu D."/>
            <person name="Bushley K.E."/>
            <person name="Ohm R.A."/>
            <person name="Otillar R."/>
            <person name="Martin J."/>
            <person name="Schackwitz W."/>
            <person name="Grimwood J."/>
            <person name="MohdZainudin N."/>
            <person name="Xue C."/>
            <person name="Wang R."/>
            <person name="Manning V.A."/>
            <person name="Dhillon B."/>
            <person name="Tu Z.J."/>
            <person name="Steffenson B.J."/>
            <person name="Salamov A."/>
            <person name="Sun H."/>
            <person name="Lowry S."/>
            <person name="LaButti K."/>
            <person name="Han J."/>
            <person name="Copeland A."/>
            <person name="Lindquist E."/>
            <person name="Barry K."/>
            <person name="Schmutz J."/>
            <person name="Baker S.E."/>
            <person name="Ciuffetti L.M."/>
            <person name="Grigoriev I.V."/>
            <person name="Zhong S."/>
            <person name="Turgeon B.G."/>
        </authorList>
    </citation>
    <scope>NUCLEOTIDE SEQUENCE [LARGE SCALE GENOMIC DNA]</scope>
    <source>
        <strain evidence="9">28A</strain>
    </source>
</reference>
<dbReference type="Gene3D" id="2.130.10.10">
    <property type="entry name" value="YVTN repeat-like/Quinoprotein amine dehydrogenase"/>
    <property type="match status" value="1"/>
</dbReference>
<dbReference type="SMART" id="SM00320">
    <property type="entry name" value="WD40"/>
    <property type="match status" value="5"/>
</dbReference>
<feature type="compositionally biased region" description="Polar residues" evidence="7">
    <location>
        <begin position="512"/>
        <end position="523"/>
    </location>
</feature>
<evidence type="ECO:0000313" key="8">
    <source>
        <dbReference type="EMBL" id="EOA88320.1"/>
    </source>
</evidence>
<dbReference type="PANTHER" id="PTHR14107">
    <property type="entry name" value="WD REPEAT PROTEIN"/>
    <property type="match status" value="1"/>
</dbReference>
<organism evidence="8 9">
    <name type="scientific">Exserohilum turcicum (strain 28A)</name>
    <name type="common">Northern leaf blight fungus</name>
    <name type="synonym">Setosphaeria turcica</name>
    <dbReference type="NCBI Taxonomy" id="671987"/>
    <lineage>
        <taxon>Eukaryota</taxon>
        <taxon>Fungi</taxon>
        <taxon>Dikarya</taxon>
        <taxon>Ascomycota</taxon>
        <taxon>Pezizomycotina</taxon>
        <taxon>Dothideomycetes</taxon>
        <taxon>Pleosporomycetidae</taxon>
        <taxon>Pleosporales</taxon>
        <taxon>Pleosporineae</taxon>
        <taxon>Pleosporaceae</taxon>
        <taxon>Exserohilum</taxon>
    </lineage>
</organism>
<protein>
    <recommendedName>
        <fullName evidence="10">Catabolite repression protein creC</fullName>
    </recommendedName>
</protein>
<dbReference type="GO" id="GO:0051286">
    <property type="term" value="C:cell tip"/>
    <property type="evidence" value="ECO:0007669"/>
    <property type="project" value="TreeGrafter"/>
</dbReference>
<dbReference type="InterPro" id="IPR036322">
    <property type="entry name" value="WD40_repeat_dom_sf"/>
</dbReference>
<dbReference type="GO" id="GO:0032153">
    <property type="term" value="C:cell division site"/>
    <property type="evidence" value="ECO:0007669"/>
    <property type="project" value="TreeGrafter"/>
</dbReference>
<feature type="region of interest" description="Disordered" evidence="7">
    <location>
        <begin position="160"/>
        <end position="183"/>
    </location>
</feature>
<evidence type="ECO:0008006" key="10">
    <source>
        <dbReference type="Google" id="ProtNLM"/>
    </source>
</evidence>
<dbReference type="Pfam" id="PF00400">
    <property type="entry name" value="WD40"/>
    <property type="match status" value="2"/>
</dbReference>
<feature type="region of interest" description="Disordered" evidence="7">
    <location>
        <begin position="53"/>
        <end position="81"/>
    </location>
</feature>
<evidence type="ECO:0000256" key="1">
    <source>
        <dbReference type="ARBA" id="ARBA00022574"/>
    </source>
</evidence>
<name>R0IU37_EXST2</name>
<evidence type="ECO:0000256" key="4">
    <source>
        <dbReference type="ARBA" id="ARBA00038107"/>
    </source>
</evidence>
<dbReference type="InterPro" id="IPR001680">
    <property type="entry name" value="WD40_rpt"/>
</dbReference>
<feature type="compositionally biased region" description="Polar residues" evidence="7">
    <location>
        <begin position="532"/>
        <end position="544"/>
    </location>
</feature>
<comment type="similarity">
    <text evidence="4">Belongs to the WD repeat creC family.</text>
</comment>
<dbReference type="STRING" id="671987.R0IU37"/>
<dbReference type="EMBL" id="KB908548">
    <property type="protein sequence ID" value="EOA88320.1"/>
    <property type="molecule type" value="Genomic_DNA"/>
</dbReference>
<dbReference type="OrthoDB" id="3367at2759"/>
<feature type="region of interest" description="Disordered" evidence="7">
    <location>
        <begin position="94"/>
        <end position="143"/>
    </location>
</feature>
<dbReference type="InterPro" id="IPR051362">
    <property type="entry name" value="WD_repeat_creC_regulators"/>
</dbReference>
<gene>
    <name evidence="8" type="ORF">SETTUDRAFT_149872</name>
</gene>
<evidence type="ECO:0000313" key="9">
    <source>
        <dbReference type="Proteomes" id="UP000016935"/>
    </source>
</evidence>
<evidence type="ECO:0000256" key="7">
    <source>
        <dbReference type="SAM" id="MobiDB-lite"/>
    </source>
</evidence>
<feature type="compositionally biased region" description="Polar residues" evidence="7">
    <location>
        <begin position="95"/>
        <end position="131"/>
    </location>
</feature>
<feature type="region of interest" description="Disordered" evidence="7">
    <location>
        <begin position="511"/>
        <end position="549"/>
    </location>
</feature>
<comment type="subunit">
    <text evidence="5">Interacts with creB.</text>
</comment>
<dbReference type="HOGENOM" id="CLU_016971_1_1_1"/>
<dbReference type="AlphaFoldDB" id="R0IU37"/>
<dbReference type="GO" id="GO:0045013">
    <property type="term" value="P:carbon catabolite repression of transcription"/>
    <property type="evidence" value="ECO:0007669"/>
    <property type="project" value="TreeGrafter"/>
</dbReference>
<dbReference type="RefSeq" id="XP_008024332.1">
    <property type="nucleotide sequence ID" value="XM_008026141.1"/>
</dbReference>
<feature type="compositionally biased region" description="Polar residues" evidence="7">
    <location>
        <begin position="72"/>
        <end position="81"/>
    </location>
</feature>
<dbReference type="PANTHER" id="PTHR14107:SF16">
    <property type="entry name" value="AT02583P"/>
    <property type="match status" value="1"/>
</dbReference>
<keyword evidence="1 6" id="KW-0853">WD repeat</keyword>
<evidence type="ECO:0000256" key="6">
    <source>
        <dbReference type="PROSITE-ProRule" id="PRU00221"/>
    </source>
</evidence>
<sequence length="642" mass="70443">MFVLPPPPRYPVGGYPGAHPGQLIETNNSISHPSGPDYQLVAGEGTYVLRDDLHLATPPPHPSEAPVHNPNPLATTVSPPTAGTKLSLVALAPRQPSQSQLHRFGTRASTRSQVPPSIQESPHETNSQASDVGSHGANGFAASPLDGLRTPVFGEGNAALAPVAGKDSKDPSKRRKPKSNIVKSNSSFVSRVIPHEALTKRLQEHNVNGLYAFANINRAFQWLDLTSPTKEEHLTKILFTKAHALCHDINQITKGPNHLDIIIGFSTGDMIWYEPMSQKYARINKNGVINATAVSDIRWLPNSENLFLAAHMDGSLVVYDKEKEDAVFVPEEVTSPSDDGLSDGEKKLKALLTIKKSVQSRNQKTNPVSYWQVSRSKVNAFEFSPDRRHLAVVSEDGSFRIMDFLREKLLHHYMSYYGGMMCVCWSPDGRYIVTGGQDDLVSIWSLEDSMLVARCQGHNSWVTAVQFDPWRCDERNYRIGSVGEDCRLLLWDFSVGMLHRPRAASVRHRGSIASSNVKMQRSQTGGGGSVNRLRSNSNLTSGSLSEDEDVVHAVEPRARTAMLPPVLVSLVVVVKPQQRNFLTAIGGQAKTVHEHPLCWLGFEEECILTSCKNGHIRTWDRPKEGAANDDSSTSGIASANGS</sequence>
<dbReference type="PROSITE" id="PS50294">
    <property type="entry name" value="WD_REPEATS_REGION"/>
    <property type="match status" value="1"/>
</dbReference>
<feature type="compositionally biased region" description="Polar residues" evidence="7">
    <location>
        <begin position="629"/>
        <end position="642"/>
    </location>
</feature>
<keyword evidence="2" id="KW-0677">Repeat</keyword>
<dbReference type="eggNOG" id="KOG2394">
    <property type="taxonomic scope" value="Eukaryota"/>
</dbReference>
<dbReference type="InterPro" id="IPR015943">
    <property type="entry name" value="WD40/YVTN_repeat-like_dom_sf"/>
</dbReference>
<evidence type="ECO:0000256" key="3">
    <source>
        <dbReference type="ARBA" id="ARBA00037241"/>
    </source>
</evidence>
<dbReference type="PROSITE" id="PS50082">
    <property type="entry name" value="WD_REPEATS_2"/>
    <property type="match status" value="1"/>
</dbReference>
<comment type="function">
    <text evidence="3">Component of the regulatory network controlling carbon source utilization through ubiquitination and deubiquitination involving creA, creB, creC, creD and acrB. Required to prevent the proteolysis of the CreB deubiquitinating enzyme in the absence of carbon catabolite repression. CreB deubiquitinating enzyme stabilized in a complex with the CreC leads to the expression of genes such as those in the proline and quinate pathways.</text>
</comment>
<accession>R0IU37</accession>
<feature type="repeat" description="WD" evidence="6">
    <location>
        <begin position="413"/>
        <end position="454"/>
    </location>
</feature>